<sequence>MTVPDPTDPLAAALAAAGLGDVRPGETLPPPPRIEVVDDAPAEPAAPRALWPAGVGTGVGSLPGTDVREACALVTGETPEFPALPELPARGVGADIVGRTAGLLVDLAVEVVPTGWRVAAHPGRDLRRARDLMSGDLDAFDDACDRIRPSWVKVQVAGPWTLAASVELAAGHRVLTDRGAVREFAASLTEGLRAHVAEVAQRTGATVVVQLDEPGLPAVLAGSLPTASGYGTVRSIAAPDAQDVLRDLIAGIDAPVVVHCCADRPPIRLLAGTGAAAVGIDATRPAFAGATAEPRALDAIGETWDSGVPLFLGLLPGTAPAREPAVGDLARIGYDLADRLGFDRPRLARLAVPTPACGLAGATPAWAHRALALSRELGKAFADPDEVPPADER</sequence>
<dbReference type="GO" id="GO:0009086">
    <property type="term" value="P:methionine biosynthetic process"/>
    <property type="evidence" value="ECO:0007669"/>
    <property type="project" value="InterPro"/>
</dbReference>
<comment type="caution">
    <text evidence="2">The sequence shown here is derived from an EMBL/GenBank/DDBJ whole genome shotgun (WGS) entry which is preliminary data.</text>
</comment>
<dbReference type="SUPFAM" id="SSF51726">
    <property type="entry name" value="UROD/MetE-like"/>
    <property type="match status" value="1"/>
</dbReference>
<gene>
    <name evidence="2" type="ORF">HDA37_004229</name>
</gene>
<feature type="domain" description="Cobalamin-independent methionine synthase MetE C-terminal/archaeal" evidence="1">
    <location>
        <begin position="57"/>
        <end position="377"/>
    </location>
</feature>
<evidence type="ECO:0000313" key="2">
    <source>
        <dbReference type="EMBL" id="NYG03944.1"/>
    </source>
</evidence>
<dbReference type="GO" id="GO:0008270">
    <property type="term" value="F:zinc ion binding"/>
    <property type="evidence" value="ECO:0007669"/>
    <property type="project" value="InterPro"/>
</dbReference>
<dbReference type="InterPro" id="IPR038071">
    <property type="entry name" value="UROD/MetE-like_sf"/>
</dbReference>
<dbReference type="InterPro" id="IPR002629">
    <property type="entry name" value="Met_Synth_C/arc"/>
</dbReference>
<dbReference type="Pfam" id="PF01717">
    <property type="entry name" value="Meth_synt_2"/>
    <property type="match status" value="1"/>
</dbReference>
<evidence type="ECO:0000259" key="1">
    <source>
        <dbReference type="Pfam" id="PF01717"/>
    </source>
</evidence>
<dbReference type="AlphaFoldDB" id="A0A852WB55"/>
<accession>A0A852WB55</accession>
<keyword evidence="3" id="KW-1185">Reference proteome</keyword>
<dbReference type="GO" id="GO:0003871">
    <property type="term" value="F:5-methyltetrahydropteroyltriglutamate-homocysteine S-methyltransferase activity"/>
    <property type="evidence" value="ECO:0007669"/>
    <property type="project" value="InterPro"/>
</dbReference>
<organism evidence="2 3">
    <name type="scientific">Pseudonocardia alni</name>
    <name type="common">Amycolata alni</name>
    <dbReference type="NCBI Taxonomy" id="33907"/>
    <lineage>
        <taxon>Bacteria</taxon>
        <taxon>Bacillati</taxon>
        <taxon>Actinomycetota</taxon>
        <taxon>Actinomycetes</taxon>
        <taxon>Pseudonocardiales</taxon>
        <taxon>Pseudonocardiaceae</taxon>
        <taxon>Pseudonocardia</taxon>
    </lineage>
</organism>
<proteinExistence type="predicted"/>
<dbReference type="Gene3D" id="3.20.20.210">
    <property type="match status" value="1"/>
</dbReference>
<reference evidence="2 3" key="1">
    <citation type="submission" date="2020-07" db="EMBL/GenBank/DDBJ databases">
        <title>Sequencing the genomes of 1000 actinobacteria strains.</title>
        <authorList>
            <person name="Klenk H.-P."/>
        </authorList>
    </citation>
    <scope>NUCLEOTIDE SEQUENCE [LARGE SCALE GENOMIC DNA]</scope>
    <source>
        <strain evidence="2 3">DSM 44749</strain>
    </source>
</reference>
<protein>
    <recommendedName>
        <fullName evidence="1">Cobalamin-independent methionine synthase MetE C-terminal/archaeal domain-containing protein</fullName>
    </recommendedName>
</protein>
<dbReference type="Proteomes" id="UP000549695">
    <property type="component" value="Unassembled WGS sequence"/>
</dbReference>
<evidence type="ECO:0000313" key="3">
    <source>
        <dbReference type="Proteomes" id="UP000549695"/>
    </source>
</evidence>
<dbReference type="EMBL" id="JACCCZ010000001">
    <property type="protein sequence ID" value="NYG03944.1"/>
    <property type="molecule type" value="Genomic_DNA"/>
</dbReference>
<name>A0A852WB55_PSEA5</name>